<dbReference type="InterPro" id="IPR008284">
    <property type="entry name" value="MoCF_biosynth_CS"/>
</dbReference>
<dbReference type="Proteomes" id="UP000479756">
    <property type="component" value="Unassembled WGS sequence"/>
</dbReference>
<reference evidence="4 5" key="1">
    <citation type="journal article" date="2014" name="Int. J. Syst. Evol. Microbiol.">
        <title>Description of Galbitalea soli gen. nov., sp. nov., and Frondihabitans sucicola sp. nov.</title>
        <authorList>
            <person name="Kim S.J."/>
            <person name="Lim J.M."/>
            <person name="Ahn J.H."/>
            <person name="Weon H.Y."/>
            <person name="Hamada M."/>
            <person name="Suzuki K."/>
            <person name="Ahn T.Y."/>
            <person name="Kwon S.W."/>
        </authorList>
    </citation>
    <scope>NUCLEOTIDE SEQUENCE [LARGE SCALE GENOMIC DNA]</scope>
    <source>
        <strain evidence="4 5">NBRC 108727</strain>
    </source>
</reference>
<comment type="pathway">
    <text evidence="1">Cofactor biosynthesis; molybdopterin biosynthesis.</text>
</comment>
<dbReference type="PANTHER" id="PTHR43764:SF1">
    <property type="entry name" value="MOLYBDOPTERIN MOLYBDOTRANSFERASE"/>
    <property type="match status" value="1"/>
</dbReference>
<feature type="domain" description="MoaB/Mog" evidence="3">
    <location>
        <begin position="29"/>
        <end position="183"/>
    </location>
</feature>
<dbReference type="Pfam" id="PF00994">
    <property type="entry name" value="MoCF_biosynth"/>
    <property type="match status" value="1"/>
</dbReference>
<evidence type="ECO:0000259" key="3">
    <source>
        <dbReference type="SMART" id="SM00852"/>
    </source>
</evidence>
<evidence type="ECO:0000256" key="1">
    <source>
        <dbReference type="ARBA" id="ARBA00005046"/>
    </source>
</evidence>
<dbReference type="Gene3D" id="3.40.980.10">
    <property type="entry name" value="MoaB/Mog-like domain"/>
    <property type="match status" value="1"/>
</dbReference>
<keyword evidence="5" id="KW-1185">Reference proteome</keyword>
<comment type="caution">
    <text evidence="4">The sequence shown here is derived from an EMBL/GenBank/DDBJ whole genome shotgun (WGS) entry which is preliminary data.</text>
</comment>
<dbReference type="PANTHER" id="PTHR43764">
    <property type="entry name" value="MOLYBDENUM COFACTOR BIOSYNTHESIS"/>
    <property type="match status" value="1"/>
</dbReference>
<dbReference type="InterPro" id="IPR036425">
    <property type="entry name" value="MoaB/Mog-like_dom_sf"/>
</dbReference>
<dbReference type="InterPro" id="IPR051920">
    <property type="entry name" value="MPT_Adenylyltrnsfr/MoaC-Rel"/>
</dbReference>
<dbReference type="InterPro" id="IPR001453">
    <property type="entry name" value="MoaB/Mog_dom"/>
</dbReference>
<accession>A0A7C9PMI1</accession>
<name>A0A7C9PMI1_9MICO</name>
<proteinExistence type="predicted"/>
<keyword evidence="2" id="KW-0501">Molybdenum cofactor biosynthesis</keyword>
<dbReference type="UniPathway" id="UPA00344"/>
<evidence type="ECO:0000313" key="4">
    <source>
        <dbReference type="EMBL" id="NEM90749.1"/>
    </source>
</evidence>
<dbReference type="GO" id="GO:0006777">
    <property type="term" value="P:Mo-molybdopterin cofactor biosynthetic process"/>
    <property type="evidence" value="ECO:0007669"/>
    <property type="project" value="UniProtKB-KW"/>
</dbReference>
<evidence type="ECO:0000256" key="2">
    <source>
        <dbReference type="ARBA" id="ARBA00023150"/>
    </source>
</evidence>
<gene>
    <name evidence="4" type="ORF">G3T37_05210</name>
</gene>
<dbReference type="AlphaFoldDB" id="A0A7C9PMI1"/>
<protein>
    <submittedName>
        <fullName evidence="4">MogA/MoaB family molybdenum cofactor biosynthesis protein</fullName>
    </submittedName>
</protein>
<dbReference type="PROSITE" id="PS01078">
    <property type="entry name" value="MOCF_BIOSYNTHESIS_1"/>
    <property type="match status" value="1"/>
</dbReference>
<dbReference type="EMBL" id="JAAGWZ010000001">
    <property type="protein sequence ID" value="NEM90749.1"/>
    <property type="molecule type" value="Genomic_DNA"/>
</dbReference>
<evidence type="ECO:0000313" key="5">
    <source>
        <dbReference type="Proteomes" id="UP000479756"/>
    </source>
</evidence>
<dbReference type="RefSeq" id="WP_163472363.1">
    <property type="nucleotide sequence ID" value="NZ_JAAGWZ010000001.1"/>
</dbReference>
<sequence length="194" mass="19078">MTGTHLAPGAHGAHLAAAPTPDAAERRAVVIVTSTRAAAGVYADRTGPVIAEWLDDHGFAGAAVAVGGRDFAPGEPVVVADGPAVGAALRAALDAGVQLIVTTGGTGVGAGDVTADATAELLTAPLPGFSEELRRRGSVVTPFALMSRGVAGVAGRTFIVNLPGSTGGVRDGLQLLGEVIDHVLDQLAGGGHDA</sequence>
<dbReference type="SUPFAM" id="SSF53218">
    <property type="entry name" value="Molybdenum cofactor biosynthesis proteins"/>
    <property type="match status" value="1"/>
</dbReference>
<dbReference type="SMART" id="SM00852">
    <property type="entry name" value="MoCF_biosynth"/>
    <property type="match status" value="1"/>
</dbReference>
<organism evidence="4 5">
    <name type="scientific">Galbitalea soli</name>
    <dbReference type="NCBI Taxonomy" id="1268042"/>
    <lineage>
        <taxon>Bacteria</taxon>
        <taxon>Bacillati</taxon>
        <taxon>Actinomycetota</taxon>
        <taxon>Actinomycetes</taxon>
        <taxon>Micrococcales</taxon>
        <taxon>Microbacteriaceae</taxon>
        <taxon>Galbitalea</taxon>
    </lineage>
</organism>